<organism evidence="1 2">
    <name type="scientific">Heracleum sosnowskyi</name>
    <dbReference type="NCBI Taxonomy" id="360622"/>
    <lineage>
        <taxon>Eukaryota</taxon>
        <taxon>Viridiplantae</taxon>
        <taxon>Streptophyta</taxon>
        <taxon>Embryophyta</taxon>
        <taxon>Tracheophyta</taxon>
        <taxon>Spermatophyta</taxon>
        <taxon>Magnoliopsida</taxon>
        <taxon>eudicotyledons</taxon>
        <taxon>Gunneridae</taxon>
        <taxon>Pentapetalae</taxon>
        <taxon>asterids</taxon>
        <taxon>campanulids</taxon>
        <taxon>Apiales</taxon>
        <taxon>Apiaceae</taxon>
        <taxon>Apioideae</taxon>
        <taxon>apioid superclade</taxon>
        <taxon>Tordylieae</taxon>
        <taxon>Tordyliinae</taxon>
        <taxon>Heracleum</taxon>
    </lineage>
</organism>
<protein>
    <submittedName>
        <fullName evidence="1">Uncharacterized protein</fullName>
    </submittedName>
</protein>
<reference evidence="1" key="1">
    <citation type="submission" date="2023-02" db="EMBL/GenBank/DDBJ databases">
        <title>Genome of toxic invasive species Heracleum sosnowskyi carries increased number of genes despite the absence of recent whole-genome duplications.</title>
        <authorList>
            <person name="Schelkunov M."/>
            <person name="Shtratnikova V."/>
            <person name="Makarenko M."/>
            <person name="Klepikova A."/>
            <person name="Omelchenko D."/>
            <person name="Novikova G."/>
            <person name="Obukhova E."/>
            <person name="Bogdanov V."/>
            <person name="Penin A."/>
            <person name="Logacheva M."/>
        </authorList>
    </citation>
    <scope>NUCLEOTIDE SEQUENCE</scope>
    <source>
        <strain evidence="1">Hsosn_3</strain>
        <tissue evidence="1">Leaf</tissue>
    </source>
</reference>
<dbReference type="EMBL" id="JAUIZM010000003">
    <property type="protein sequence ID" value="KAK1391795.1"/>
    <property type="molecule type" value="Genomic_DNA"/>
</dbReference>
<evidence type="ECO:0000313" key="2">
    <source>
        <dbReference type="Proteomes" id="UP001237642"/>
    </source>
</evidence>
<reference evidence="1" key="2">
    <citation type="submission" date="2023-05" db="EMBL/GenBank/DDBJ databases">
        <authorList>
            <person name="Schelkunov M.I."/>
        </authorList>
    </citation>
    <scope>NUCLEOTIDE SEQUENCE</scope>
    <source>
        <strain evidence="1">Hsosn_3</strain>
        <tissue evidence="1">Leaf</tissue>
    </source>
</reference>
<gene>
    <name evidence="1" type="ORF">POM88_010851</name>
</gene>
<sequence length="114" mass="13403">MQFSFGKASMVIMPVRIDTSRVAIYFAKLSGHVCWQEDGSQNSQRTKLIFRFFKLDTEYDEEEKKEDKGLILETKAQQNLPKKRRYYLQPHTPICDIDVMKFTVVDTSSIKELF</sequence>
<evidence type="ECO:0000313" key="1">
    <source>
        <dbReference type="EMBL" id="KAK1391795.1"/>
    </source>
</evidence>
<dbReference type="AlphaFoldDB" id="A0AAD8IXC2"/>
<dbReference type="Proteomes" id="UP001237642">
    <property type="component" value="Unassembled WGS sequence"/>
</dbReference>
<keyword evidence="2" id="KW-1185">Reference proteome</keyword>
<name>A0AAD8IXC2_9APIA</name>
<comment type="caution">
    <text evidence="1">The sequence shown here is derived from an EMBL/GenBank/DDBJ whole genome shotgun (WGS) entry which is preliminary data.</text>
</comment>
<proteinExistence type="predicted"/>
<accession>A0AAD8IXC2</accession>